<feature type="region of interest" description="Disordered" evidence="16">
    <location>
        <begin position="36"/>
        <end position="117"/>
    </location>
</feature>
<evidence type="ECO:0000256" key="7">
    <source>
        <dbReference type="ARBA" id="ARBA00022475"/>
    </source>
</evidence>
<dbReference type="InterPro" id="IPR018513">
    <property type="entry name" value="Cell_synthase_bac"/>
</dbReference>
<evidence type="ECO:0000313" key="17">
    <source>
        <dbReference type="EMBL" id="MEC3934997.1"/>
    </source>
</evidence>
<evidence type="ECO:0000256" key="9">
    <source>
        <dbReference type="ARBA" id="ARBA00022636"/>
    </source>
</evidence>
<organism evidence="17 18">
    <name type="scientific">Leclercia adecarboxylata</name>
    <dbReference type="NCBI Taxonomy" id="83655"/>
    <lineage>
        <taxon>Bacteria</taxon>
        <taxon>Pseudomonadati</taxon>
        <taxon>Pseudomonadota</taxon>
        <taxon>Gammaproteobacteria</taxon>
        <taxon>Enterobacterales</taxon>
        <taxon>Enterobacteriaceae</taxon>
        <taxon>Leclercia</taxon>
    </lineage>
</organism>
<evidence type="ECO:0000256" key="1">
    <source>
        <dbReference type="ARBA" id="ARBA00002057"/>
    </source>
</evidence>
<proteinExistence type="inferred from homology"/>
<protein>
    <recommendedName>
        <fullName evidence="6 15">Cyclic di-GMP-binding protein</fullName>
    </recommendedName>
    <alternativeName>
        <fullName evidence="14 15">Cellulose synthase regulatory subunit</fullName>
    </alternativeName>
</protein>
<feature type="signal peptide" evidence="15">
    <location>
        <begin position="1"/>
        <end position="24"/>
    </location>
</feature>
<comment type="subcellular location">
    <subcellularLocation>
        <location evidence="2">Cell inner membrane</location>
        <topology evidence="2">Single-pass membrane protein</topology>
    </subcellularLocation>
</comment>
<comment type="similarity">
    <text evidence="4 15">Belongs to the AcsB/BcsB family.</text>
</comment>
<evidence type="ECO:0000256" key="10">
    <source>
        <dbReference type="ARBA" id="ARBA00022692"/>
    </source>
</evidence>
<dbReference type="InterPro" id="IPR003920">
    <property type="entry name" value="Cell_synth_B"/>
</dbReference>
<evidence type="ECO:0000256" key="14">
    <source>
        <dbReference type="ARBA" id="ARBA00033444"/>
    </source>
</evidence>
<evidence type="ECO:0000256" key="12">
    <source>
        <dbReference type="ARBA" id="ARBA00022989"/>
    </source>
</evidence>
<reference evidence="17 18" key="1">
    <citation type="submission" date="2024-01" db="EMBL/GenBank/DDBJ databases">
        <title>Comparative Genomics of Leclercia adecarboxylata Strains Isolated from Several Sources.</title>
        <authorList>
            <person name="Yescas-Zazueta V."/>
            <person name="Balbuena-Alonso M.G."/>
            <person name="Valencia D."/>
            <person name="Mendez-Pfeiffer P.A."/>
            <person name="Ballesteros-Monrreal M.G."/>
            <person name="Rocha-Gracia R.D.C."/>
            <person name="Barrios-Villa E."/>
        </authorList>
    </citation>
    <scope>NUCLEOTIDE SEQUENCE [LARGE SCALE GENOMIC DNA]</scope>
    <source>
        <strain evidence="17 18">33MEM</strain>
    </source>
</reference>
<keyword evidence="15" id="KW-0732">Signal</keyword>
<evidence type="ECO:0000256" key="5">
    <source>
        <dbReference type="ARBA" id="ARBA00011437"/>
    </source>
</evidence>
<keyword evidence="18" id="KW-1185">Reference proteome</keyword>
<comment type="function">
    <text evidence="1 15">Binds the cellulose synthase activator, bis-(3'-5') cyclic diguanylic acid (c-di-GMP).</text>
</comment>
<sequence length="824" mass="89561">MKGMTRKALQMLLMFGVLVQPVTAEEQTTVESLLPVDLPPPVTDASQPAADAVPAADAAPAAADTAPATLPAPDTLPAFQTPPVAETTPAPEATPVPEAAPAAPTGITPGTTSSITVAQMGQPNGVVLSGGQLQGGIDFTLSADQVITNAQLELNLKVSPAMAARNTTLQLMLNGQPLGTVPLGSADSNVSSYQLDVPAAMVVSRNNISFKINDGDALLCQRDLSDSYQVTIMPNTRLDLEAQQLNIAADLSHFPRPFLDEMQMTPTTLTFAFPAKTLPEQVGAAALIASWLGIEADYRGIAFDALHDQLPEKNGILFGKPGESIGGLTLPASNGATLQVVDNPANPIYKLLLVVGNNEQQLKSAAWRLTRGQFTAQTTSLPVEAQNIPVSKPYDAPRWISTDRPVLLSELMRKDQSLTVTGIWHEPLTLAFRAAPDLFMWDGDTIPLKVGYRFPTESWIDEQRSYLSMTFNGAFLRNLPVNKQGLLESLWHKLGGDARQENVEVPLEPYLIYGDNQLQLYFNIQTKEAAPCSVLLNNNIKSRIDEDSSIDLSKTRHFTLLPNLSYFVGASFPFTRLADFSQTVLLLPENPSESEISTLLDLSARSGNATGTALNNNRVMFGLPSGGANLLRLSQSDVLAVSSLDQTAFNRALLAQSPFVSNEHTFGVREPKLWEKAQRLLEGDWNASGVDADRYFSSNESWRGFVSFRSQWNPERLVVMAIGSDDAQLARLHTDLNSARINAGIRGDTAIITDENGVRSFRVGPQFPSGQMPWYMMVVWYATQHSAMLAIFGLLFATIIGLSLYSLLKKRAYKRLNPQDSDRE</sequence>
<keyword evidence="8 15" id="KW-0997">Cell inner membrane</keyword>
<feature type="compositionally biased region" description="Low complexity" evidence="16">
    <location>
        <begin position="48"/>
        <end position="116"/>
    </location>
</feature>
<evidence type="ECO:0000313" key="18">
    <source>
        <dbReference type="Proteomes" id="UP001357437"/>
    </source>
</evidence>
<dbReference type="RefSeq" id="WP_077226340.1">
    <property type="nucleotide sequence ID" value="NZ_CBCYJT010000030.1"/>
</dbReference>
<dbReference type="EMBL" id="JAYMCU010000003">
    <property type="protein sequence ID" value="MEC3934997.1"/>
    <property type="molecule type" value="Genomic_DNA"/>
</dbReference>
<evidence type="ECO:0000256" key="16">
    <source>
        <dbReference type="SAM" id="MobiDB-lite"/>
    </source>
</evidence>
<evidence type="ECO:0000256" key="11">
    <source>
        <dbReference type="ARBA" id="ARBA00022916"/>
    </source>
</evidence>
<dbReference type="PANTHER" id="PTHR39083">
    <property type="entry name" value="CYCLIC DI-GMP-BINDING PROTEIN"/>
    <property type="match status" value="1"/>
</dbReference>
<evidence type="ECO:0000256" key="3">
    <source>
        <dbReference type="ARBA" id="ARBA00005186"/>
    </source>
</evidence>
<evidence type="ECO:0000256" key="8">
    <source>
        <dbReference type="ARBA" id="ARBA00022519"/>
    </source>
</evidence>
<evidence type="ECO:0000256" key="15">
    <source>
        <dbReference type="RuleBase" id="RU365021"/>
    </source>
</evidence>
<feature type="transmembrane region" description="Helical" evidence="15">
    <location>
        <begin position="787"/>
        <end position="808"/>
    </location>
</feature>
<comment type="caution">
    <text evidence="17">The sequence shown here is derived from an EMBL/GenBank/DDBJ whole genome shotgun (WGS) entry which is preliminary data.</text>
</comment>
<gene>
    <name evidence="17" type="primary">bcsB</name>
    <name evidence="17" type="ORF">VOF76_02320</name>
</gene>
<keyword evidence="13 15" id="KW-0472">Membrane</keyword>
<feature type="chain" id="PRO_5045011922" description="Cyclic di-GMP-binding protein" evidence="15">
    <location>
        <begin position="25"/>
        <end position="824"/>
    </location>
</feature>
<keyword evidence="9 15" id="KW-0973">c-di-GMP</keyword>
<dbReference type="PANTHER" id="PTHR39083:SF1">
    <property type="entry name" value="CYCLIC DI-GMP-BINDING PROTEIN"/>
    <property type="match status" value="1"/>
</dbReference>
<keyword evidence="12 15" id="KW-1133">Transmembrane helix</keyword>
<dbReference type="NCBIfam" id="NF008324">
    <property type="entry name" value="PRK11114.1-2"/>
    <property type="match status" value="1"/>
</dbReference>
<dbReference type="PRINTS" id="PR01440">
    <property type="entry name" value="CELLSNTHASEB"/>
</dbReference>
<keyword evidence="10 15" id="KW-0812">Transmembrane</keyword>
<evidence type="ECO:0000256" key="13">
    <source>
        <dbReference type="ARBA" id="ARBA00023136"/>
    </source>
</evidence>
<comment type="subunit">
    <text evidence="5 15">Tightly associated with the cellulose synthase catalytic subunit.</text>
</comment>
<comment type="pathway">
    <text evidence="3 15">Glycan metabolism; bacterial cellulose biosynthesis.</text>
</comment>
<evidence type="ECO:0000256" key="6">
    <source>
        <dbReference type="ARBA" id="ARBA00021844"/>
    </source>
</evidence>
<dbReference type="Pfam" id="PF03170">
    <property type="entry name" value="BcsB"/>
    <property type="match status" value="1"/>
</dbReference>
<dbReference type="Gene3D" id="2.60.120.260">
    <property type="entry name" value="Galactose-binding domain-like"/>
    <property type="match status" value="2"/>
</dbReference>
<accession>A0ABU6I005</accession>
<name>A0ABU6I005_9ENTR</name>
<evidence type="ECO:0000256" key="4">
    <source>
        <dbReference type="ARBA" id="ARBA00010714"/>
    </source>
</evidence>
<keyword evidence="11 15" id="KW-0135">Cellulose biosynthesis</keyword>
<dbReference type="Proteomes" id="UP001357437">
    <property type="component" value="Unassembled WGS sequence"/>
</dbReference>
<evidence type="ECO:0000256" key="2">
    <source>
        <dbReference type="ARBA" id="ARBA00004377"/>
    </source>
</evidence>
<keyword evidence="7 15" id="KW-1003">Cell membrane</keyword>